<dbReference type="Gene3D" id="4.10.410.10">
    <property type="entry name" value="Pancreatic trypsin inhibitor Kunitz domain"/>
    <property type="match status" value="1"/>
</dbReference>
<accession>A0AAV4N045</accession>
<reference evidence="3 4" key="1">
    <citation type="submission" date="2021-06" db="EMBL/GenBank/DDBJ databases">
        <title>Caerostris extrusa draft genome.</title>
        <authorList>
            <person name="Kono N."/>
            <person name="Arakawa K."/>
        </authorList>
    </citation>
    <scope>NUCLEOTIDE SEQUENCE [LARGE SCALE GENOMIC DNA]</scope>
</reference>
<dbReference type="InterPro" id="IPR002223">
    <property type="entry name" value="Kunitz_BPTI"/>
</dbReference>
<gene>
    <name evidence="3" type="ORF">CEXT_219441</name>
</gene>
<proteinExistence type="predicted"/>
<dbReference type="SMART" id="SM00131">
    <property type="entry name" value="KU"/>
    <property type="match status" value="1"/>
</dbReference>
<keyword evidence="1" id="KW-0732">Signal</keyword>
<sequence>MGKLVCAVFLAAVVMQANAWSVFHPIDGIESLFRDVRSYVRDVNQWFRDGIIDRISHIGDWISNVKSRVADLGKNVISHVVNIFHWPHFGRKDSECGRLSIRTCKSTRVPRYYYDHATQECQRLNYIDCNHVKGFSTIEECERKCKSS</sequence>
<comment type="caution">
    <text evidence="3">The sequence shown here is derived from an EMBL/GenBank/DDBJ whole genome shotgun (WGS) entry which is preliminary data.</text>
</comment>
<name>A0AAV4N045_CAEEX</name>
<feature type="chain" id="PRO_5043977464" description="BPTI/Kunitz inhibitor domain-containing protein" evidence="1">
    <location>
        <begin position="20"/>
        <end position="148"/>
    </location>
</feature>
<dbReference type="EMBL" id="BPLR01002825">
    <property type="protein sequence ID" value="GIX78152.1"/>
    <property type="molecule type" value="Genomic_DNA"/>
</dbReference>
<feature type="domain" description="BPTI/Kunitz inhibitor" evidence="2">
    <location>
        <begin position="97"/>
        <end position="145"/>
    </location>
</feature>
<feature type="signal peptide" evidence="1">
    <location>
        <begin position="1"/>
        <end position="19"/>
    </location>
</feature>
<protein>
    <recommendedName>
        <fullName evidence="2">BPTI/Kunitz inhibitor domain-containing protein</fullName>
    </recommendedName>
</protein>
<evidence type="ECO:0000259" key="2">
    <source>
        <dbReference type="PROSITE" id="PS50279"/>
    </source>
</evidence>
<dbReference type="Proteomes" id="UP001054945">
    <property type="component" value="Unassembled WGS sequence"/>
</dbReference>
<dbReference type="Pfam" id="PF00014">
    <property type="entry name" value="Kunitz_BPTI"/>
    <property type="match status" value="1"/>
</dbReference>
<dbReference type="GO" id="GO:0004867">
    <property type="term" value="F:serine-type endopeptidase inhibitor activity"/>
    <property type="evidence" value="ECO:0007669"/>
    <property type="project" value="InterPro"/>
</dbReference>
<dbReference type="SUPFAM" id="SSF57362">
    <property type="entry name" value="BPTI-like"/>
    <property type="match status" value="1"/>
</dbReference>
<dbReference type="PROSITE" id="PS50279">
    <property type="entry name" value="BPTI_KUNITZ_2"/>
    <property type="match status" value="1"/>
</dbReference>
<evidence type="ECO:0000313" key="4">
    <source>
        <dbReference type="Proteomes" id="UP001054945"/>
    </source>
</evidence>
<evidence type="ECO:0000313" key="3">
    <source>
        <dbReference type="EMBL" id="GIX78152.1"/>
    </source>
</evidence>
<evidence type="ECO:0000256" key="1">
    <source>
        <dbReference type="SAM" id="SignalP"/>
    </source>
</evidence>
<organism evidence="3 4">
    <name type="scientific">Caerostris extrusa</name>
    <name type="common">Bark spider</name>
    <name type="synonym">Caerostris bankana</name>
    <dbReference type="NCBI Taxonomy" id="172846"/>
    <lineage>
        <taxon>Eukaryota</taxon>
        <taxon>Metazoa</taxon>
        <taxon>Ecdysozoa</taxon>
        <taxon>Arthropoda</taxon>
        <taxon>Chelicerata</taxon>
        <taxon>Arachnida</taxon>
        <taxon>Araneae</taxon>
        <taxon>Araneomorphae</taxon>
        <taxon>Entelegynae</taxon>
        <taxon>Araneoidea</taxon>
        <taxon>Araneidae</taxon>
        <taxon>Caerostris</taxon>
    </lineage>
</organism>
<keyword evidence="4" id="KW-1185">Reference proteome</keyword>
<dbReference type="InterPro" id="IPR036880">
    <property type="entry name" value="Kunitz_BPTI_sf"/>
</dbReference>
<dbReference type="AlphaFoldDB" id="A0AAV4N045"/>